<evidence type="ECO:0000256" key="16">
    <source>
        <dbReference type="ARBA" id="ARBA00023268"/>
    </source>
</evidence>
<dbReference type="Gene3D" id="3.30.990.10">
    <property type="entry name" value="Formiminotransferase, N-terminal subdomain"/>
    <property type="match status" value="1"/>
</dbReference>
<evidence type="ECO:0000256" key="17">
    <source>
        <dbReference type="ARBA" id="ARBA00025506"/>
    </source>
</evidence>
<dbReference type="InterPro" id="IPR022384">
    <property type="entry name" value="FormiminoTrfase_cat_dom_sf"/>
</dbReference>
<dbReference type="Gene3D" id="1.20.120.680">
    <property type="entry name" value="Formiminotetrahydrofolate cyclodeaminase monomer, up-and-down helical bundle"/>
    <property type="match status" value="1"/>
</dbReference>
<evidence type="ECO:0000256" key="3">
    <source>
        <dbReference type="ARBA" id="ARBA00005082"/>
    </source>
</evidence>
<dbReference type="RefSeq" id="WP_264790128.1">
    <property type="nucleotide sequence ID" value="NZ_AP026867.1"/>
</dbReference>
<dbReference type="PANTHER" id="PTHR12234:SF0">
    <property type="entry name" value="FORMIMIDOYLTRANSFERASE-CYCLODEAMINASE"/>
    <property type="match status" value="1"/>
</dbReference>
<dbReference type="InterPro" id="IPR037064">
    <property type="entry name" value="Formiminotransferase_N_sf"/>
</dbReference>
<evidence type="ECO:0000256" key="2">
    <source>
        <dbReference type="ARBA" id="ARBA00004555"/>
    </source>
</evidence>
<evidence type="ECO:0000256" key="18">
    <source>
        <dbReference type="ARBA" id="ARBA00025915"/>
    </source>
</evidence>
<dbReference type="SUPFAM" id="SSF101262">
    <property type="entry name" value="Methenyltetrahydrofolate cyclohydrolase-like"/>
    <property type="match status" value="1"/>
</dbReference>
<keyword evidence="23" id="KW-1185">Reference proteome</keyword>
<comment type="subunit">
    <text evidence="18">Homooctamer, including four polyglutamate binding sites. The subunits are arranged as a tetramer of dimers, and form a planar ring-shaped structure.</text>
</comment>
<evidence type="ECO:0000256" key="7">
    <source>
        <dbReference type="ARBA" id="ARBA00012998"/>
    </source>
</evidence>
<evidence type="ECO:0000256" key="13">
    <source>
        <dbReference type="ARBA" id="ARBA00023034"/>
    </source>
</evidence>
<dbReference type="InterPro" id="IPR004227">
    <property type="entry name" value="Formiminotransferase_cat"/>
</dbReference>
<dbReference type="Pfam" id="PF04961">
    <property type="entry name" value="FTCD_C"/>
    <property type="match status" value="1"/>
</dbReference>
<comment type="pathway">
    <text evidence="3">Amino-acid degradation; L-histidine degradation into L-glutamate; L-glutamate from N-formimidoyl-L-glutamate (transferase route): step 1/1.</text>
</comment>
<dbReference type="InterPro" id="IPR036178">
    <property type="entry name" value="Formintransfe-cycloase-like_sf"/>
</dbReference>
<gene>
    <name evidence="22" type="ORF">AsAng_0057120</name>
</gene>
<dbReference type="GO" id="GO:0006547">
    <property type="term" value="P:L-histidine metabolic process"/>
    <property type="evidence" value="ECO:0007669"/>
    <property type="project" value="UniProtKB-KW"/>
</dbReference>
<dbReference type="SUPFAM" id="SSF55116">
    <property type="entry name" value="Formiminotransferase domain of formiminotransferase-cyclodeaminase"/>
    <property type="match status" value="2"/>
</dbReference>
<proteinExistence type="inferred from homology"/>
<evidence type="ECO:0000256" key="14">
    <source>
        <dbReference type="ARBA" id="ARBA00023212"/>
    </source>
</evidence>
<dbReference type="PANTHER" id="PTHR12234">
    <property type="entry name" value="FORMIMINOTRANSFERASE-CYCLODEAMINASE"/>
    <property type="match status" value="1"/>
</dbReference>
<evidence type="ECO:0000256" key="5">
    <source>
        <dbReference type="ARBA" id="ARBA00010825"/>
    </source>
</evidence>
<dbReference type="EMBL" id="AP026867">
    <property type="protein sequence ID" value="BDS14930.1"/>
    <property type="molecule type" value="Genomic_DNA"/>
</dbReference>
<dbReference type="KEGG" id="aup:AsAng_0057120"/>
<evidence type="ECO:0000256" key="11">
    <source>
        <dbReference type="ARBA" id="ARBA00022808"/>
    </source>
</evidence>
<dbReference type="GO" id="GO:0030409">
    <property type="term" value="F:glutamate formimidoyltransferase activity"/>
    <property type="evidence" value="ECO:0007669"/>
    <property type="project" value="UniProtKB-EC"/>
</dbReference>
<reference evidence="22" key="1">
    <citation type="submission" date="2022-09" db="EMBL/GenBank/DDBJ databases">
        <title>Aureispira anguillicida sp. nov., isolated from Leptocephalus of Japanese eel Anguilla japonica.</title>
        <authorList>
            <person name="Yuasa K."/>
            <person name="Mekata T."/>
            <person name="Ikunari K."/>
        </authorList>
    </citation>
    <scope>NUCLEOTIDE SEQUENCE</scope>
    <source>
        <strain evidence="22">EL160426</strain>
    </source>
</reference>
<keyword evidence="12" id="KW-0290">Folate-binding</keyword>
<dbReference type="NCBIfam" id="TIGR02024">
    <property type="entry name" value="FtcD"/>
    <property type="match status" value="1"/>
</dbReference>
<evidence type="ECO:0000256" key="19">
    <source>
        <dbReference type="ARBA" id="ARBA00030029"/>
    </source>
</evidence>
<dbReference type="InterPro" id="IPR051623">
    <property type="entry name" value="FTCD"/>
</dbReference>
<dbReference type="SMART" id="SM01221">
    <property type="entry name" value="FTCD"/>
    <property type="match status" value="1"/>
</dbReference>
<keyword evidence="11" id="KW-0369">Histidine metabolism</keyword>
<evidence type="ECO:0000259" key="20">
    <source>
        <dbReference type="SMART" id="SM01221"/>
    </source>
</evidence>
<dbReference type="InterPro" id="IPR007044">
    <property type="entry name" value="Cyclodeamin/CycHdrlase"/>
</dbReference>
<protein>
    <recommendedName>
        <fullName evidence="8">Formimidoyltransferase-cyclodeaminase</fullName>
        <ecNumber evidence="6">2.1.2.5</ecNumber>
        <ecNumber evidence="7">4.3.1.4</ecNumber>
    </recommendedName>
    <alternativeName>
        <fullName evidence="19">Formiminotransferase-cyclodeaminase</fullName>
    </alternativeName>
</protein>
<dbReference type="InterPro" id="IPR037070">
    <property type="entry name" value="Formiminotransferase_C_sf"/>
</dbReference>
<dbReference type="GO" id="GO:0005814">
    <property type="term" value="C:centriole"/>
    <property type="evidence" value="ECO:0007669"/>
    <property type="project" value="UniProtKB-SubCell"/>
</dbReference>
<keyword evidence="16" id="KW-0511">Multifunctional enzyme</keyword>
<dbReference type="SMART" id="SM01222">
    <property type="entry name" value="FTCD_N"/>
    <property type="match status" value="1"/>
</dbReference>
<dbReference type="GO" id="GO:0005542">
    <property type="term" value="F:folic acid binding"/>
    <property type="evidence" value="ECO:0007669"/>
    <property type="project" value="UniProtKB-KW"/>
</dbReference>
<dbReference type="EC" id="4.3.1.4" evidence="7"/>
<feature type="domain" description="Formiminotransferase C-terminal subdomain" evidence="20">
    <location>
        <begin position="181"/>
        <end position="346"/>
    </location>
</feature>
<dbReference type="Pfam" id="PF07837">
    <property type="entry name" value="FTCD_N"/>
    <property type="match status" value="1"/>
</dbReference>
<comment type="similarity">
    <text evidence="5">In the C-terminal section; belongs to the cyclodeaminase/cyclohydrolase family.</text>
</comment>
<dbReference type="Pfam" id="PF02971">
    <property type="entry name" value="FTCD"/>
    <property type="match status" value="1"/>
</dbReference>
<evidence type="ECO:0000256" key="12">
    <source>
        <dbReference type="ARBA" id="ARBA00022954"/>
    </source>
</evidence>
<comment type="subcellular location">
    <subcellularLocation>
        <location evidence="1">Cytoplasm</location>
        <location evidence="1">Cytoskeleton</location>
        <location evidence="1">Microtubule organizing center</location>
        <location evidence="1">Centrosome</location>
        <location evidence="1">Centriole</location>
    </subcellularLocation>
    <subcellularLocation>
        <location evidence="2">Golgi apparatus</location>
    </subcellularLocation>
</comment>
<evidence type="ECO:0000256" key="6">
    <source>
        <dbReference type="ARBA" id="ARBA00012252"/>
    </source>
</evidence>
<dbReference type="Gene3D" id="3.30.70.670">
    <property type="entry name" value="Formiminotransferase, C-terminal subdomain"/>
    <property type="match status" value="1"/>
</dbReference>
<evidence type="ECO:0000259" key="21">
    <source>
        <dbReference type="SMART" id="SM01222"/>
    </source>
</evidence>
<evidence type="ECO:0000313" key="22">
    <source>
        <dbReference type="EMBL" id="BDS14930.1"/>
    </source>
</evidence>
<feature type="domain" description="Formiminotransferase N-terminal subdomain" evidence="21">
    <location>
        <begin position="3"/>
        <end position="180"/>
    </location>
</feature>
<keyword evidence="15" id="KW-0456">Lyase</keyword>
<keyword evidence="9" id="KW-0963">Cytoplasm</keyword>
<comment type="similarity">
    <text evidence="4">In the N-terminal section; belongs to the formiminotransferase family.</text>
</comment>
<evidence type="ECO:0000256" key="4">
    <source>
        <dbReference type="ARBA" id="ARBA00008297"/>
    </source>
</evidence>
<accession>A0A915YKK1</accession>
<name>A0A915YKK1_9BACT</name>
<evidence type="ECO:0000256" key="8">
    <source>
        <dbReference type="ARBA" id="ARBA00017787"/>
    </source>
</evidence>
<dbReference type="Proteomes" id="UP001060919">
    <property type="component" value="Chromosome"/>
</dbReference>
<keyword evidence="13" id="KW-0333">Golgi apparatus</keyword>
<dbReference type="EC" id="2.1.2.5" evidence="6"/>
<keyword evidence="10" id="KW-0808">Transferase</keyword>
<organism evidence="22 23">
    <name type="scientific">Aureispira anguillae</name>
    <dbReference type="NCBI Taxonomy" id="2864201"/>
    <lineage>
        <taxon>Bacteria</taxon>
        <taxon>Pseudomonadati</taxon>
        <taxon>Bacteroidota</taxon>
        <taxon>Saprospiria</taxon>
        <taxon>Saprospirales</taxon>
        <taxon>Saprospiraceae</taxon>
        <taxon>Aureispira</taxon>
    </lineage>
</organism>
<evidence type="ECO:0000313" key="23">
    <source>
        <dbReference type="Proteomes" id="UP001060919"/>
    </source>
</evidence>
<sequence length="560" mass="61123">MKQLIECVPNFSEGRDMGIIKQITDEIERIEGVKLLDVDPGKATNRTVVTFVGEPKAVVEAAYQAIKKAAELIDMRQHSGEHPRMGATDVCPFIPIANITMEETVEYTKELGERVGRDLGISAFLYEASATDTRWKNLANIRAGEYEKMESKLKQDDFNPDYGPSILNPTAGVTAIGARDFLIAYNVNLNTTSTRRANSVAFDVREAGRVKREGDPITGKIVKDENGESIRVPGACKAVKGIGWYIEEYGIAQVSMNLTDIKVTPFHIAFEECCKSASARGLRVTGSELVGLMPLNVILDAGKYFLKKQNRSTGISEAEIIKIAVKTMGLDELTPFDPNKKIIEYLLAAEEATPLLDMTLPEFANETASESPAPGGGSIAAYVGALGVSLGTMVANLSSHKRGWDSRWEEFSSYAEEGQAIKDQLLRLVDEDTNAFNKIMDAFRLPKGNDAEKAARQDAIQLATKYAVEIPLKVMTAALESMNMIQKMAEIGNPNSVTDAGVGALCARTAVYGAYLNVKINIGGLKDKAYVEERLKKADAMLQQAMDTETAILQIVESKL</sequence>
<dbReference type="GO" id="GO:0030412">
    <property type="term" value="F:formimidoyltetrahydrofolate cyclodeaminase activity"/>
    <property type="evidence" value="ECO:0007669"/>
    <property type="project" value="UniProtKB-EC"/>
</dbReference>
<dbReference type="InterPro" id="IPR012886">
    <property type="entry name" value="Formiminotransferase_N"/>
</dbReference>
<evidence type="ECO:0000256" key="10">
    <source>
        <dbReference type="ARBA" id="ARBA00022679"/>
    </source>
</evidence>
<evidence type="ECO:0000256" key="15">
    <source>
        <dbReference type="ARBA" id="ARBA00023239"/>
    </source>
</evidence>
<evidence type="ECO:0000256" key="9">
    <source>
        <dbReference type="ARBA" id="ARBA00022490"/>
    </source>
</evidence>
<dbReference type="AlphaFoldDB" id="A0A915YKK1"/>
<dbReference type="InterPro" id="IPR013802">
    <property type="entry name" value="Formiminotransferase_C"/>
</dbReference>
<keyword evidence="14" id="KW-0206">Cytoskeleton</keyword>
<comment type="function">
    <text evidence="17">Folate-dependent enzyme, that displays both transferase and deaminase activity. Serves to channel one-carbon units from formiminoglutamate to the folate pool.</text>
</comment>
<evidence type="ECO:0000256" key="1">
    <source>
        <dbReference type="ARBA" id="ARBA00004114"/>
    </source>
</evidence>